<dbReference type="Pfam" id="PF00132">
    <property type="entry name" value="Hexapep"/>
    <property type="match status" value="1"/>
</dbReference>
<evidence type="ECO:0000256" key="3">
    <source>
        <dbReference type="ARBA" id="ARBA00022679"/>
    </source>
</evidence>
<dbReference type="InterPro" id="IPR018357">
    <property type="entry name" value="Hexapep_transf_CS"/>
</dbReference>
<dbReference type="Gene3D" id="1.10.3130.10">
    <property type="entry name" value="serine acetyltransferase, domain 1"/>
    <property type="match status" value="1"/>
</dbReference>
<dbReference type="GO" id="GO:0009001">
    <property type="term" value="F:serine O-acetyltransferase activity"/>
    <property type="evidence" value="ECO:0007669"/>
    <property type="project" value="UniProtKB-EC"/>
</dbReference>
<evidence type="ECO:0000256" key="1">
    <source>
        <dbReference type="ARBA" id="ARBA00004876"/>
    </source>
</evidence>
<dbReference type="GO" id="GO:0006535">
    <property type="term" value="P:cysteine biosynthetic process from serine"/>
    <property type="evidence" value="ECO:0007669"/>
    <property type="project" value="InterPro"/>
</dbReference>
<dbReference type="AlphaFoldDB" id="A0AAV6WNW4"/>
<dbReference type="InterPro" id="IPR010493">
    <property type="entry name" value="Ser_AcTrfase_N"/>
</dbReference>
<comment type="pathway">
    <text evidence="1">Amino-acid biosynthesis; L-cysteine biosynthesis; L-cysteine from L-serine: step 1/2.</text>
</comment>
<dbReference type="Proteomes" id="UP000826271">
    <property type="component" value="Unassembled WGS sequence"/>
</dbReference>
<name>A0AAV6WNW4_9LAMI</name>
<dbReference type="Pfam" id="PF06426">
    <property type="entry name" value="SATase_N"/>
    <property type="match status" value="1"/>
</dbReference>
<dbReference type="Gene3D" id="3.30.70.100">
    <property type="match status" value="1"/>
</dbReference>
<protein>
    <recommendedName>
        <fullName evidence="2">serine O-acetyltransferase</fullName>
        <ecNumber evidence="2">2.3.1.30</ecNumber>
    </recommendedName>
</protein>
<feature type="domain" description="Serine acetyltransferase N-terminal" evidence="4">
    <location>
        <begin position="57"/>
        <end position="161"/>
    </location>
</feature>
<dbReference type="PROSITE" id="PS00101">
    <property type="entry name" value="HEXAPEP_TRANSFERASES"/>
    <property type="match status" value="1"/>
</dbReference>
<comment type="caution">
    <text evidence="5">The sequence shown here is derived from an EMBL/GenBank/DDBJ whole genome shotgun (WGS) entry which is preliminary data.</text>
</comment>
<dbReference type="EMBL" id="WHWC01000014">
    <property type="protein sequence ID" value="KAG8370122.1"/>
    <property type="molecule type" value="Genomic_DNA"/>
</dbReference>
<dbReference type="SUPFAM" id="SSF51161">
    <property type="entry name" value="Trimeric LpxA-like enzymes"/>
    <property type="match status" value="1"/>
</dbReference>
<reference evidence="5" key="1">
    <citation type="submission" date="2019-10" db="EMBL/GenBank/DDBJ databases">
        <authorList>
            <person name="Zhang R."/>
            <person name="Pan Y."/>
            <person name="Wang J."/>
            <person name="Ma R."/>
            <person name="Yu S."/>
        </authorList>
    </citation>
    <scope>NUCLEOTIDE SEQUENCE</scope>
    <source>
        <strain evidence="5">LA-IB0</strain>
        <tissue evidence="5">Leaf</tissue>
    </source>
</reference>
<dbReference type="PANTHER" id="PTHR42811">
    <property type="entry name" value="SERINE ACETYLTRANSFERASE"/>
    <property type="match status" value="1"/>
</dbReference>
<keyword evidence="6" id="KW-1185">Reference proteome</keyword>
<organism evidence="5 6">
    <name type="scientific">Buddleja alternifolia</name>
    <dbReference type="NCBI Taxonomy" id="168488"/>
    <lineage>
        <taxon>Eukaryota</taxon>
        <taxon>Viridiplantae</taxon>
        <taxon>Streptophyta</taxon>
        <taxon>Embryophyta</taxon>
        <taxon>Tracheophyta</taxon>
        <taxon>Spermatophyta</taxon>
        <taxon>Magnoliopsida</taxon>
        <taxon>eudicotyledons</taxon>
        <taxon>Gunneridae</taxon>
        <taxon>Pentapetalae</taxon>
        <taxon>asterids</taxon>
        <taxon>lamiids</taxon>
        <taxon>Lamiales</taxon>
        <taxon>Scrophulariaceae</taxon>
        <taxon>Buddlejeae</taxon>
        <taxon>Buddleja</taxon>
    </lineage>
</organism>
<dbReference type="EC" id="2.3.1.30" evidence="2"/>
<dbReference type="InterPro" id="IPR001451">
    <property type="entry name" value="Hexapep"/>
</dbReference>
<sequence length="318" mass="35694">MAACLNNSANHCIFITSDSSKCHKTSLYKIISNVDFCSTKFNNPCKVNPQEINEDQIWLKIREKAQFDLTQEPILSKYYNSIILNHNSLESALANHLSIKLCNANLSKESLYDVFLKVLLEDINIQQAVKDDLKAVKEQDPACISFAQCFLNFKEFLACQAHRIAHSFWLQGTGKVEGDRHPKIGDGVLIGAGAKVWGNVKVGENAKIGAGSVVLKDISPRATAVGVEKFMTDMTNHKVMITGRINPQKVMKKLKKKTGKRVELVVEKEDGKDGEKEEDLVLDYSAKNVMDSWMVHYYDDSEIHMMFNDENANACSIM</sequence>
<accession>A0AAV6WNW4</accession>
<dbReference type="InterPro" id="IPR011004">
    <property type="entry name" value="Trimer_LpxA-like_sf"/>
</dbReference>
<evidence type="ECO:0000259" key="4">
    <source>
        <dbReference type="SMART" id="SM00971"/>
    </source>
</evidence>
<evidence type="ECO:0000313" key="6">
    <source>
        <dbReference type="Proteomes" id="UP000826271"/>
    </source>
</evidence>
<keyword evidence="3" id="KW-0808">Transferase</keyword>
<evidence type="ECO:0000313" key="5">
    <source>
        <dbReference type="EMBL" id="KAG8370122.1"/>
    </source>
</evidence>
<gene>
    <name evidence="5" type="ORF">BUALT_Bualt14G0084600</name>
</gene>
<proteinExistence type="predicted"/>
<dbReference type="InterPro" id="IPR042122">
    <property type="entry name" value="Ser_AcTrfase_N_sf"/>
</dbReference>
<dbReference type="SMART" id="SM00971">
    <property type="entry name" value="SATase_N"/>
    <property type="match status" value="1"/>
</dbReference>
<evidence type="ECO:0000256" key="2">
    <source>
        <dbReference type="ARBA" id="ARBA00013266"/>
    </source>
</evidence>
<dbReference type="GO" id="GO:0005737">
    <property type="term" value="C:cytoplasm"/>
    <property type="evidence" value="ECO:0007669"/>
    <property type="project" value="InterPro"/>
</dbReference>